<dbReference type="RefSeq" id="WP_193719661.1">
    <property type="nucleotide sequence ID" value="NZ_JACSPN010000009.1"/>
</dbReference>
<keyword evidence="2" id="KW-1133">Transmembrane helix</keyword>
<dbReference type="AlphaFoldDB" id="A0A9D5YYP3"/>
<dbReference type="EMBL" id="JACSPN010000009">
    <property type="protein sequence ID" value="MBE7700375.1"/>
    <property type="molecule type" value="Genomic_DNA"/>
</dbReference>
<keyword evidence="2" id="KW-0472">Membrane</keyword>
<feature type="transmembrane region" description="Helical" evidence="2">
    <location>
        <begin position="161"/>
        <end position="179"/>
    </location>
</feature>
<evidence type="ECO:0000313" key="3">
    <source>
        <dbReference type="EMBL" id="MBE7700375.1"/>
    </source>
</evidence>
<comment type="caution">
    <text evidence="3">The sequence shown here is derived from an EMBL/GenBank/DDBJ whole genome shotgun (WGS) entry which is preliminary data.</text>
</comment>
<protein>
    <submittedName>
        <fullName evidence="3">Uncharacterized protein</fullName>
    </submittedName>
</protein>
<sequence>MNALPVDRSDEPHGPPANEVDTGPTFSGRHLRVVLAAATFLFGVLAVHGLVPSPVGGVVVGVLLTVVVLVRPHTPVPQLVLFAGGAAMLGADTAFSPVVFLLLPLAQTVLRASWWVARVPRAGRVERSVLLLDLRRAGAVQAASQGLALVGYAATTLDGSGLFLVVAAVALAGLVALTVPRSWWP</sequence>
<organism evidence="3 4">
    <name type="scientific">Oerskovia douganii</name>
    <dbReference type="NCBI Taxonomy" id="2762210"/>
    <lineage>
        <taxon>Bacteria</taxon>
        <taxon>Bacillati</taxon>
        <taxon>Actinomycetota</taxon>
        <taxon>Actinomycetes</taxon>
        <taxon>Micrococcales</taxon>
        <taxon>Cellulomonadaceae</taxon>
        <taxon>Oerskovia</taxon>
    </lineage>
</organism>
<proteinExistence type="predicted"/>
<evidence type="ECO:0000256" key="1">
    <source>
        <dbReference type="SAM" id="MobiDB-lite"/>
    </source>
</evidence>
<keyword evidence="4" id="KW-1185">Reference proteome</keyword>
<reference evidence="3 4" key="1">
    <citation type="submission" date="2020-08" db="EMBL/GenBank/DDBJ databases">
        <title>A Genomic Blueprint of the Chicken Gut Microbiome.</title>
        <authorList>
            <person name="Gilroy R."/>
            <person name="Ravi A."/>
            <person name="Getino M."/>
            <person name="Pursley I."/>
            <person name="Horton D.L."/>
            <person name="Alikhan N.-F."/>
            <person name="Baker D."/>
            <person name="Gharbi K."/>
            <person name="Hall N."/>
            <person name="Watson M."/>
            <person name="Adriaenssens E.M."/>
            <person name="Foster-Nyarko E."/>
            <person name="Jarju S."/>
            <person name="Secka A."/>
            <person name="Antonio M."/>
            <person name="Oren A."/>
            <person name="Chaudhuri R."/>
            <person name="La Ragione R.M."/>
            <person name="Hildebrand F."/>
            <person name="Pallen M.J."/>
        </authorList>
    </citation>
    <scope>NUCLEOTIDE SEQUENCE [LARGE SCALE GENOMIC DNA]</scope>
    <source>
        <strain evidence="3 4">Sa1BUA8</strain>
    </source>
</reference>
<name>A0A9D5YYP3_9CELL</name>
<evidence type="ECO:0000313" key="4">
    <source>
        <dbReference type="Proteomes" id="UP000822993"/>
    </source>
</evidence>
<feature type="transmembrane region" description="Helical" evidence="2">
    <location>
        <begin position="55"/>
        <end position="74"/>
    </location>
</feature>
<dbReference type="Proteomes" id="UP000822993">
    <property type="component" value="Unassembled WGS sequence"/>
</dbReference>
<evidence type="ECO:0000256" key="2">
    <source>
        <dbReference type="SAM" id="Phobius"/>
    </source>
</evidence>
<feature type="region of interest" description="Disordered" evidence="1">
    <location>
        <begin position="1"/>
        <end position="24"/>
    </location>
</feature>
<keyword evidence="2" id="KW-0812">Transmembrane</keyword>
<accession>A0A9D5YYP3</accession>
<gene>
    <name evidence="3" type="ORF">H9623_08665</name>
</gene>